<dbReference type="EMBL" id="SMOL01000458">
    <property type="protein sequence ID" value="KAB2613699.1"/>
    <property type="molecule type" value="Genomic_DNA"/>
</dbReference>
<evidence type="ECO:0000256" key="2">
    <source>
        <dbReference type="ARBA" id="ARBA00004496"/>
    </source>
</evidence>
<evidence type="ECO:0000256" key="1">
    <source>
        <dbReference type="ARBA" id="ARBA00004123"/>
    </source>
</evidence>
<reference evidence="14 15" key="3">
    <citation type="submission" date="2019-11" db="EMBL/GenBank/DDBJ databases">
        <title>A de novo genome assembly of a pear dwarfing rootstock.</title>
        <authorList>
            <person name="Wang F."/>
            <person name="Wang J."/>
            <person name="Li S."/>
            <person name="Zhang Y."/>
            <person name="Fang M."/>
            <person name="Ma L."/>
            <person name="Zhao Y."/>
            <person name="Jiang S."/>
        </authorList>
    </citation>
    <scope>NUCLEOTIDE SEQUENCE [LARGE SCALE GENOMIC DNA]</scope>
    <source>
        <strain evidence="14">S2</strain>
        <tissue evidence="14">Leaf</tissue>
    </source>
</reference>
<reference evidence="14 15" key="1">
    <citation type="submission" date="2019-09" db="EMBL/GenBank/DDBJ databases">
        <authorList>
            <person name="Ou C."/>
        </authorList>
    </citation>
    <scope>NUCLEOTIDE SEQUENCE [LARGE SCALE GENOMIC DNA]</scope>
    <source>
        <strain evidence="14">S2</strain>
        <tissue evidence="14">Leaf</tissue>
    </source>
</reference>
<keyword evidence="10" id="KW-0175">Coiled coil</keyword>
<dbReference type="InterPro" id="IPR018866">
    <property type="entry name" value="Znf-4CXXC_R1"/>
</dbReference>
<dbReference type="OrthoDB" id="298344at2759"/>
<dbReference type="SUPFAM" id="SSF52283">
    <property type="entry name" value="Formate/glycerate dehydrogenase catalytic domain-like"/>
    <property type="match status" value="1"/>
</dbReference>
<accession>A0A5N5GDZ1</accession>
<dbReference type="Pfam" id="PF00389">
    <property type="entry name" value="2-Hacid_dh"/>
    <property type="match status" value="1"/>
</dbReference>
<feature type="coiled-coil region" evidence="10">
    <location>
        <begin position="418"/>
        <end position="452"/>
    </location>
</feature>
<dbReference type="PANTHER" id="PTHR31169">
    <property type="entry name" value="OS05G0300700 PROTEIN"/>
    <property type="match status" value="1"/>
</dbReference>
<dbReference type="PANTHER" id="PTHR31169:SF8">
    <property type="entry name" value="ZINC-FINGER DOMAIN OF MONOAMINE-OXIDASE A REPRESSOR R1 PROTEIN"/>
    <property type="match status" value="1"/>
</dbReference>
<dbReference type="GO" id="GO:0016616">
    <property type="term" value="F:oxidoreductase activity, acting on the CH-OH group of donors, NAD or NADP as acceptor"/>
    <property type="evidence" value="ECO:0007669"/>
    <property type="project" value="InterPro"/>
</dbReference>
<gene>
    <name evidence="14" type="ORF">D8674_036015</name>
</gene>
<sequence>MVVEESNKVEDTLVVGKQRVRAVGGQTYDSKKGVSCHQCRQKMTERLTALAAACKNVKAKGICPIQFCHKCLWNRYGLKAEQVELEDDWKCPKCQGNCNCSICLKKNGYQPTGLLVYEAKARGFQSVSDMLTMYKPKKQGEEDGKSKDGSPQKRVASDKAIVVGSRRKRGKENTLDRSKDMNLDAALNSGEQETKKAKREELTEVCNGSRDGGSAVSNKDAKPKAKEVTRNRKVKECPVNIENQKVDLDLPLPQGNPLTTVAGVELAAEDVGNALQFLKFCETFGEFLKIQKCQAESVLRELSRRGSGRRGRPGQYSSVIRFHNYMLSFIQKGSLEESSSLDQSSYNKSWFQDLGELISASGVSKVDPVLKELSPECFSKGGDGYDMLNITQKLRILNFLCDEALDTDMLSGWIEDQNEKLVQRKRDAKEKVAKAKDKERDLKKKLQKEMTKRIIANNGYPVRISERNSVVSQITSKAAQAHTEVVEAMAMSPKSNEICEAVRIKAYVLDVHGRAFWKLNGDFGEDILLQDMGTWDGAPSVENWFVYGAEMKEPIDKYLSFLSLKQERARSQRPFKSRFASKEEDLQELCTKISLCDALIVRSGTKVTCEVFESFGGRLKVVGRTGVGINNVDLAAATKFGCLVVNAPMTNTVVAAEHRIAHVKWPGCWRSVFFSNKAGLIPTGIRMHKAKKKGYQSVADMLRVEKLQKKENGDGKDGKGRMHVASDKLFKIEKSQAQSVLRELSRGGSGRSGRPGQYSSVVRFRSYMLFFIQKGLLQESLEQASNNWSWFQDLAKLVSASGVSKVDPVMKELPAECFIGSREGYNALNFSQKLRLLNFICDEALNTKTLRGWIEEQNERSVQCKGDMKAKVALAKDKEKDLEAKLQEEIAKRTTANSGDAVQLSESDSIVSQITSEAARAHMEVLEAEIAMLPEKAVRIQLYVVDADGHALRKLKGDFGEDASRLALTVPNTMYTGTWDGAPSVENWFFTVLK</sequence>
<feature type="compositionally biased region" description="Basic and acidic residues" evidence="11">
    <location>
        <begin position="219"/>
        <end position="230"/>
    </location>
</feature>
<evidence type="ECO:0000256" key="9">
    <source>
        <dbReference type="ARBA" id="ARBA00023242"/>
    </source>
</evidence>
<dbReference type="GO" id="GO:0005737">
    <property type="term" value="C:cytoplasm"/>
    <property type="evidence" value="ECO:0007669"/>
    <property type="project" value="UniProtKB-SubCell"/>
</dbReference>
<comment type="subcellular location">
    <subcellularLocation>
        <location evidence="2">Cytoplasm</location>
    </subcellularLocation>
    <subcellularLocation>
        <location evidence="1">Nucleus</location>
    </subcellularLocation>
</comment>
<evidence type="ECO:0000313" key="14">
    <source>
        <dbReference type="EMBL" id="KAB2613699.1"/>
    </source>
</evidence>
<dbReference type="AlphaFoldDB" id="A0A5N5GDZ1"/>
<dbReference type="GO" id="GO:0005634">
    <property type="term" value="C:nucleus"/>
    <property type="evidence" value="ECO:0007669"/>
    <property type="project" value="UniProtKB-SubCell"/>
</dbReference>
<comment type="caution">
    <text evidence="14">The sequence shown here is derived from an EMBL/GenBank/DDBJ whole genome shotgun (WGS) entry which is preliminary data.</text>
</comment>
<dbReference type="Gene3D" id="3.40.50.720">
    <property type="entry name" value="NAD(P)-binding Rossmann-like Domain"/>
    <property type="match status" value="1"/>
</dbReference>
<evidence type="ECO:0000256" key="7">
    <source>
        <dbReference type="ARBA" id="ARBA00023015"/>
    </source>
</evidence>
<reference evidence="15" key="2">
    <citation type="submission" date="2019-10" db="EMBL/GenBank/DDBJ databases">
        <title>A de novo genome assembly of a pear dwarfing rootstock.</title>
        <authorList>
            <person name="Wang F."/>
            <person name="Wang J."/>
            <person name="Li S."/>
            <person name="Zhang Y."/>
            <person name="Fang M."/>
            <person name="Ma L."/>
            <person name="Zhao Y."/>
            <person name="Jiang S."/>
        </authorList>
    </citation>
    <scope>NUCLEOTIDE SEQUENCE [LARGE SCALE GENOMIC DNA]</scope>
</reference>
<dbReference type="Proteomes" id="UP000327157">
    <property type="component" value="Chromosome 9"/>
</dbReference>
<keyword evidence="5" id="KW-0597">Phosphoprotein</keyword>
<keyword evidence="7" id="KW-0805">Transcription regulation</keyword>
<evidence type="ECO:0000313" key="15">
    <source>
        <dbReference type="Proteomes" id="UP000327157"/>
    </source>
</evidence>
<feature type="region of interest" description="Disordered" evidence="11">
    <location>
        <begin position="206"/>
        <end position="230"/>
    </location>
</feature>
<feature type="region of interest" description="Disordered" evidence="11">
    <location>
        <begin position="135"/>
        <end position="159"/>
    </location>
</feature>
<evidence type="ECO:0000256" key="3">
    <source>
        <dbReference type="ARBA" id="ARBA00022490"/>
    </source>
</evidence>
<feature type="domain" description="D-isomer specific 2-hydroxyacid dehydrogenase catalytic" evidence="12">
    <location>
        <begin position="583"/>
        <end position="881"/>
    </location>
</feature>
<protein>
    <recommendedName>
        <fullName evidence="16">Zinc-finger domain-containing protein</fullName>
    </recommendedName>
</protein>
<name>A0A5N5GDZ1_9ROSA</name>
<evidence type="ECO:0000256" key="8">
    <source>
        <dbReference type="ARBA" id="ARBA00023163"/>
    </source>
</evidence>
<evidence type="ECO:0000256" key="4">
    <source>
        <dbReference type="ARBA" id="ARBA00022499"/>
    </source>
</evidence>
<evidence type="ECO:0000259" key="13">
    <source>
        <dbReference type="Pfam" id="PF10497"/>
    </source>
</evidence>
<dbReference type="InterPro" id="IPR006139">
    <property type="entry name" value="D-isomer_2_OHA_DH_cat_dom"/>
</dbReference>
<feature type="domain" description="Zinc-finger" evidence="13">
    <location>
        <begin position="28"/>
        <end position="131"/>
    </location>
</feature>
<organism evidence="14 15">
    <name type="scientific">Pyrus ussuriensis x Pyrus communis</name>
    <dbReference type="NCBI Taxonomy" id="2448454"/>
    <lineage>
        <taxon>Eukaryota</taxon>
        <taxon>Viridiplantae</taxon>
        <taxon>Streptophyta</taxon>
        <taxon>Embryophyta</taxon>
        <taxon>Tracheophyta</taxon>
        <taxon>Spermatophyta</taxon>
        <taxon>Magnoliopsida</taxon>
        <taxon>eudicotyledons</taxon>
        <taxon>Gunneridae</taxon>
        <taxon>Pentapetalae</taxon>
        <taxon>rosids</taxon>
        <taxon>fabids</taxon>
        <taxon>Rosales</taxon>
        <taxon>Rosaceae</taxon>
        <taxon>Amygdaloideae</taxon>
        <taxon>Maleae</taxon>
        <taxon>Pyrus</taxon>
    </lineage>
</organism>
<keyword evidence="4" id="KW-1017">Isopeptide bond</keyword>
<dbReference type="InterPro" id="IPR040221">
    <property type="entry name" value="CDCA7/CDA7L"/>
</dbReference>
<proteinExistence type="predicted"/>
<evidence type="ECO:0008006" key="16">
    <source>
        <dbReference type="Google" id="ProtNLM"/>
    </source>
</evidence>
<dbReference type="GO" id="GO:0006355">
    <property type="term" value="P:regulation of DNA-templated transcription"/>
    <property type="evidence" value="ECO:0007669"/>
    <property type="project" value="InterPro"/>
</dbReference>
<dbReference type="Pfam" id="PF10497">
    <property type="entry name" value="zf-4CXXC_R1"/>
    <property type="match status" value="1"/>
</dbReference>
<keyword evidence="6" id="KW-0832">Ubl conjugation</keyword>
<evidence type="ECO:0000256" key="5">
    <source>
        <dbReference type="ARBA" id="ARBA00022553"/>
    </source>
</evidence>
<keyword evidence="8" id="KW-0804">Transcription</keyword>
<dbReference type="GO" id="GO:0051287">
    <property type="term" value="F:NAD binding"/>
    <property type="evidence" value="ECO:0007669"/>
    <property type="project" value="InterPro"/>
</dbReference>
<keyword evidence="15" id="KW-1185">Reference proteome</keyword>
<keyword evidence="3" id="KW-0963">Cytoplasm</keyword>
<keyword evidence="9" id="KW-0539">Nucleus</keyword>
<feature type="compositionally biased region" description="Basic and acidic residues" evidence="11">
    <location>
        <begin position="138"/>
        <end position="157"/>
    </location>
</feature>
<evidence type="ECO:0000256" key="10">
    <source>
        <dbReference type="SAM" id="Coils"/>
    </source>
</evidence>
<evidence type="ECO:0000259" key="12">
    <source>
        <dbReference type="Pfam" id="PF00389"/>
    </source>
</evidence>
<evidence type="ECO:0000256" key="11">
    <source>
        <dbReference type="SAM" id="MobiDB-lite"/>
    </source>
</evidence>
<evidence type="ECO:0000256" key="6">
    <source>
        <dbReference type="ARBA" id="ARBA00022843"/>
    </source>
</evidence>